<dbReference type="Proteomes" id="UP001497516">
    <property type="component" value="Chromosome 3"/>
</dbReference>
<accession>A0AAV2DZS8</accession>
<organism evidence="1 2">
    <name type="scientific">Linum trigynum</name>
    <dbReference type="NCBI Taxonomy" id="586398"/>
    <lineage>
        <taxon>Eukaryota</taxon>
        <taxon>Viridiplantae</taxon>
        <taxon>Streptophyta</taxon>
        <taxon>Embryophyta</taxon>
        <taxon>Tracheophyta</taxon>
        <taxon>Spermatophyta</taxon>
        <taxon>Magnoliopsida</taxon>
        <taxon>eudicotyledons</taxon>
        <taxon>Gunneridae</taxon>
        <taxon>Pentapetalae</taxon>
        <taxon>rosids</taxon>
        <taxon>fabids</taxon>
        <taxon>Malpighiales</taxon>
        <taxon>Linaceae</taxon>
        <taxon>Linum</taxon>
    </lineage>
</organism>
<name>A0AAV2DZS8_9ROSI</name>
<protein>
    <submittedName>
        <fullName evidence="1">Uncharacterized protein</fullName>
    </submittedName>
</protein>
<evidence type="ECO:0000313" key="2">
    <source>
        <dbReference type="Proteomes" id="UP001497516"/>
    </source>
</evidence>
<gene>
    <name evidence="1" type="ORF">LTRI10_LOCUS20606</name>
</gene>
<evidence type="ECO:0000313" key="1">
    <source>
        <dbReference type="EMBL" id="CAL1379062.1"/>
    </source>
</evidence>
<keyword evidence="2" id="KW-1185">Reference proteome</keyword>
<proteinExistence type="predicted"/>
<dbReference type="EMBL" id="OZ034816">
    <property type="protein sequence ID" value="CAL1379062.1"/>
    <property type="molecule type" value="Genomic_DNA"/>
</dbReference>
<dbReference type="AlphaFoldDB" id="A0AAV2DZS8"/>
<sequence length="127" mass="14430">MLSGEILWTLWRGFCYCWKSTLILAEKNTSDCVEDFFPGWQYSTWWRWVRTEIGLGRVSSATPEEKSKTKSICRGASVGFDSIEGTCDHLWVEKNGGASLKRCKIEKEVGWRFTTCAGGFAHGFCRA</sequence>
<reference evidence="1 2" key="1">
    <citation type="submission" date="2024-04" db="EMBL/GenBank/DDBJ databases">
        <authorList>
            <person name="Fracassetti M."/>
        </authorList>
    </citation>
    <scope>NUCLEOTIDE SEQUENCE [LARGE SCALE GENOMIC DNA]</scope>
</reference>